<evidence type="ECO:0000313" key="2">
    <source>
        <dbReference type="Proteomes" id="UP000298030"/>
    </source>
</evidence>
<evidence type="ECO:0008006" key="3">
    <source>
        <dbReference type="Google" id="ProtNLM"/>
    </source>
</evidence>
<dbReference type="EMBL" id="QPFP01000003">
    <property type="protein sequence ID" value="TEB37827.1"/>
    <property type="molecule type" value="Genomic_DNA"/>
</dbReference>
<feature type="non-terminal residue" evidence="1">
    <location>
        <position position="1"/>
    </location>
</feature>
<keyword evidence="2" id="KW-1185">Reference proteome</keyword>
<evidence type="ECO:0000313" key="1">
    <source>
        <dbReference type="EMBL" id="TEB37827.1"/>
    </source>
</evidence>
<protein>
    <recommendedName>
        <fullName evidence="3">Alpha-type protein kinase domain-containing protein</fullName>
    </recommendedName>
</protein>
<comment type="caution">
    <text evidence="1">The sequence shown here is derived from an EMBL/GenBank/DDBJ whole genome shotgun (WGS) entry which is preliminary data.</text>
</comment>
<accession>A0A4Y7TUH1</accession>
<organism evidence="1 2">
    <name type="scientific">Coprinellus micaceus</name>
    <name type="common">Glistening ink-cap mushroom</name>
    <name type="synonym">Coprinus micaceus</name>
    <dbReference type="NCBI Taxonomy" id="71717"/>
    <lineage>
        <taxon>Eukaryota</taxon>
        <taxon>Fungi</taxon>
        <taxon>Dikarya</taxon>
        <taxon>Basidiomycota</taxon>
        <taxon>Agaricomycotina</taxon>
        <taxon>Agaricomycetes</taxon>
        <taxon>Agaricomycetidae</taxon>
        <taxon>Agaricales</taxon>
        <taxon>Agaricineae</taxon>
        <taxon>Psathyrellaceae</taxon>
        <taxon>Coprinellus</taxon>
    </lineage>
</organism>
<dbReference type="Proteomes" id="UP000298030">
    <property type="component" value="Unassembled WGS sequence"/>
</dbReference>
<proteinExistence type="predicted"/>
<sequence>RYGVKEEVQDLLIEANLLYWASAMLAYAYEYINKIIAHKGLPKNLPLPRLRFVKAAFAYAKSLSPSIMFSYLLEERIQGSFVKYVHNGGPIPLLEVGEPGHDIAVFLCFTQHLQYIQTEGIAFISDYQG</sequence>
<gene>
    <name evidence="1" type="ORF">FA13DRAFT_1583991</name>
</gene>
<dbReference type="AlphaFoldDB" id="A0A4Y7TUH1"/>
<reference evidence="1 2" key="1">
    <citation type="journal article" date="2019" name="Nat. Ecol. Evol.">
        <title>Megaphylogeny resolves global patterns of mushroom evolution.</title>
        <authorList>
            <person name="Varga T."/>
            <person name="Krizsan K."/>
            <person name="Foldi C."/>
            <person name="Dima B."/>
            <person name="Sanchez-Garcia M."/>
            <person name="Sanchez-Ramirez S."/>
            <person name="Szollosi G.J."/>
            <person name="Szarkandi J.G."/>
            <person name="Papp V."/>
            <person name="Albert L."/>
            <person name="Andreopoulos W."/>
            <person name="Angelini C."/>
            <person name="Antonin V."/>
            <person name="Barry K.W."/>
            <person name="Bougher N.L."/>
            <person name="Buchanan P."/>
            <person name="Buyck B."/>
            <person name="Bense V."/>
            <person name="Catcheside P."/>
            <person name="Chovatia M."/>
            <person name="Cooper J."/>
            <person name="Damon W."/>
            <person name="Desjardin D."/>
            <person name="Finy P."/>
            <person name="Geml J."/>
            <person name="Haridas S."/>
            <person name="Hughes K."/>
            <person name="Justo A."/>
            <person name="Karasinski D."/>
            <person name="Kautmanova I."/>
            <person name="Kiss B."/>
            <person name="Kocsube S."/>
            <person name="Kotiranta H."/>
            <person name="LaButti K.M."/>
            <person name="Lechner B.E."/>
            <person name="Liimatainen K."/>
            <person name="Lipzen A."/>
            <person name="Lukacs Z."/>
            <person name="Mihaltcheva S."/>
            <person name="Morgado L.N."/>
            <person name="Niskanen T."/>
            <person name="Noordeloos M.E."/>
            <person name="Ohm R.A."/>
            <person name="Ortiz-Santana B."/>
            <person name="Ovrebo C."/>
            <person name="Racz N."/>
            <person name="Riley R."/>
            <person name="Savchenko A."/>
            <person name="Shiryaev A."/>
            <person name="Soop K."/>
            <person name="Spirin V."/>
            <person name="Szebenyi C."/>
            <person name="Tomsovsky M."/>
            <person name="Tulloss R.E."/>
            <person name="Uehling J."/>
            <person name="Grigoriev I.V."/>
            <person name="Vagvolgyi C."/>
            <person name="Papp T."/>
            <person name="Martin F.M."/>
            <person name="Miettinen O."/>
            <person name="Hibbett D.S."/>
            <person name="Nagy L.G."/>
        </authorList>
    </citation>
    <scope>NUCLEOTIDE SEQUENCE [LARGE SCALE GENOMIC DNA]</scope>
    <source>
        <strain evidence="1 2">FP101781</strain>
    </source>
</reference>
<dbReference type="OrthoDB" id="301415at2759"/>
<feature type="non-terminal residue" evidence="1">
    <location>
        <position position="129"/>
    </location>
</feature>
<dbReference type="STRING" id="71717.A0A4Y7TUH1"/>
<name>A0A4Y7TUH1_COPMI</name>